<keyword evidence="2" id="KW-0472">Membrane</keyword>
<proteinExistence type="predicted"/>
<evidence type="ECO:0000313" key="6">
    <source>
        <dbReference type="Proteomes" id="UP000278332"/>
    </source>
</evidence>
<evidence type="ECO:0000313" key="5">
    <source>
        <dbReference type="EMBL" id="RMR54442.1"/>
    </source>
</evidence>
<evidence type="ECO:0000259" key="3">
    <source>
        <dbReference type="Pfam" id="PF13559"/>
    </source>
</evidence>
<organism evidence="5 6">
    <name type="scientific">Pseudomonas cichorii</name>
    <dbReference type="NCBI Taxonomy" id="36746"/>
    <lineage>
        <taxon>Bacteria</taxon>
        <taxon>Pseudomonadati</taxon>
        <taxon>Pseudomonadota</taxon>
        <taxon>Gammaproteobacteria</taxon>
        <taxon>Pseudomonadales</taxon>
        <taxon>Pseudomonadaceae</taxon>
        <taxon>Pseudomonas</taxon>
    </lineage>
</organism>
<evidence type="ECO:0000313" key="4">
    <source>
        <dbReference type="EMBL" id="GFM91380.1"/>
    </source>
</evidence>
<evidence type="ECO:0000313" key="7">
    <source>
        <dbReference type="Proteomes" id="UP000614982"/>
    </source>
</evidence>
<dbReference type="EMBL" id="BLWA01000002">
    <property type="protein sequence ID" value="GFM91380.1"/>
    <property type="molecule type" value="Genomic_DNA"/>
</dbReference>
<dbReference type="RefSeq" id="WP_025261640.1">
    <property type="nucleotide sequence ID" value="NZ_BLWA01000002.1"/>
</dbReference>
<reference evidence="5 6" key="1">
    <citation type="submission" date="2018-08" db="EMBL/GenBank/DDBJ databases">
        <title>Recombination of ecologically and evolutionarily significant loci maintains genetic cohesion in the Pseudomonas syringae species complex.</title>
        <authorList>
            <person name="Dillon M."/>
            <person name="Thakur S."/>
            <person name="Almeida R.N.D."/>
            <person name="Weir B.S."/>
            <person name="Guttman D.S."/>
        </authorList>
    </citation>
    <scope>NUCLEOTIDE SEQUENCE [LARGE SCALE GENOMIC DNA]</scope>
    <source>
        <strain evidence="5 6">ICMP 6917</strain>
    </source>
</reference>
<name>A0A3M4VTU1_PSECI</name>
<gene>
    <name evidence="5" type="ORF">ALP84_03824</name>
    <name evidence="4" type="ORF">PSCICP_13520</name>
</gene>
<keyword evidence="2" id="KW-1133">Transmembrane helix</keyword>
<dbReference type="GeneID" id="93660804"/>
<feature type="transmembrane region" description="Helical" evidence="2">
    <location>
        <begin position="248"/>
        <end position="266"/>
    </location>
</feature>
<sequence>MRLTDASVTIRPRNPWEAMDLGVLLAREHRGLLMSSWAIVTLPFFALLTLLLWDYPSLVFFVFWWLKPVYERLPLLILSKALFGPAPTLKQALKGWPATLRNELLPSLVSRRLSPSRSFLLPVQQLENLSGIERSQRIALLSQKDMRAARCLTILGSHLEFALWFGLILLFYAFIPQQIELDWRWYSMLNANGSWNWLEHLSNALYALMLVFWGPIYVSCGFTLYLNRRTTLEAWDIELVFRRLRQRLTGSAYVVLIAAGLALSALPTSSWADEPQSYSCPLPEPEQDSNAQPSAAPDTPRLTLQDLTSEEARKDIRALLQQPPFKNPKTVTGWRFPEHKDPAAQAKAGNETTLLKWLNGLLRSAGVIANVLETVLWATAIALTGWLIWRYRLWFKTFVSRGSSKRKTLRDKPEQLFGLSITAQSLPDDIAAHAQRLWASQPREALSLLYRGLLNRLLSDYHLPLKNADTEGQVLEQVAKLNQPLLSEFSRSLTTHWQNLAYGHRLPPAHLQQELCDGWRRLFDAGAKR</sequence>
<dbReference type="InterPro" id="IPR025403">
    <property type="entry name" value="TgpA-like_C"/>
</dbReference>
<dbReference type="Proteomes" id="UP000278332">
    <property type="component" value="Unassembled WGS sequence"/>
</dbReference>
<dbReference type="Pfam" id="PF13559">
    <property type="entry name" value="DUF4129"/>
    <property type="match status" value="1"/>
</dbReference>
<keyword evidence="2" id="KW-0812">Transmembrane</keyword>
<protein>
    <submittedName>
        <fullName evidence="4">Membrane protein</fullName>
    </submittedName>
</protein>
<dbReference type="Proteomes" id="UP000614982">
    <property type="component" value="Unassembled WGS sequence"/>
</dbReference>
<comment type="caution">
    <text evidence="5">The sequence shown here is derived from an EMBL/GenBank/DDBJ whole genome shotgun (WGS) entry which is preliminary data.</text>
</comment>
<dbReference type="AlphaFoldDB" id="A0A3M4VTU1"/>
<accession>A0A3M4VTU1</accession>
<dbReference type="OrthoDB" id="183980at2"/>
<reference evidence="4 7" key="2">
    <citation type="submission" date="2020-05" db="EMBL/GenBank/DDBJ databases">
        <title>Genetic diversity of Pseudomonas cichorii.</title>
        <authorList>
            <person name="Tani S."/>
            <person name="Yagi H."/>
            <person name="Hashimoto S."/>
            <person name="Iiyama K."/>
            <person name="Furuya N."/>
        </authorList>
    </citation>
    <scope>NUCLEOTIDE SEQUENCE [LARGE SCALE GENOMIC DNA]</scope>
    <source>
        <strain evidence="4 7">LMG 2162</strain>
    </source>
</reference>
<feature type="transmembrane region" description="Helical" evidence="2">
    <location>
        <begin position="367"/>
        <end position="389"/>
    </location>
</feature>
<feature type="transmembrane region" description="Helical" evidence="2">
    <location>
        <begin position="204"/>
        <end position="227"/>
    </location>
</feature>
<dbReference type="EMBL" id="RBRY01000118">
    <property type="protein sequence ID" value="RMR54442.1"/>
    <property type="molecule type" value="Genomic_DNA"/>
</dbReference>
<evidence type="ECO:0000256" key="2">
    <source>
        <dbReference type="SAM" id="Phobius"/>
    </source>
</evidence>
<feature type="region of interest" description="Disordered" evidence="1">
    <location>
        <begin position="275"/>
        <end position="301"/>
    </location>
</feature>
<feature type="transmembrane region" description="Helical" evidence="2">
    <location>
        <begin position="152"/>
        <end position="175"/>
    </location>
</feature>
<feature type="domain" description="Protein-glutamine gamma-glutamyltransferase-like C-terminal" evidence="3">
    <location>
        <begin position="449"/>
        <end position="520"/>
    </location>
</feature>
<feature type="transmembrane region" description="Helical" evidence="2">
    <location>
        <begin position="37"/>
        <end position="66"/>
    </location>
</feature>
<evidence type="ECO:0000256" key="1">
    <source>
        <dbReference type="SAM" id="MobiDB-lite"/>
    </source>
</evidence>
<keyword evidence="7" id="KW-1185">Reference proteome</keyword>